<dbReference type="Pfam" id="PF00171">
    <property type="entry name" value="Aldedh"/>
    <property type="match status" value="1"/>
</dbReference>
<evidence type="ECO:0000256" key="1">
    <source>
        <dbReference type="ARBA" id="ARBA00023002"/>
    </source>
</evidence>
<evidence type="ECO:0000313" key="3">
    <source>
        <dbReference type="EMBL" id="QEE28303.1"/>
    </source>
</evidence>
<dbReference type="KEGG" id="talb:FTW19_10025"/>
<dbReference type="AlphaFoldDB" id="A0A5B9E7S1"/>
<dbReference type="GO" id="GO:0016620">
    <property type="term" value="F:oxidoreductase activity, acting on the aldehyde or oxo group of donors, NAD or NADP as acceptor"/>
    <property type="evidence" value="ECO:0007669"/>
    <property type="project" value="InterPro"/>
</dbReference>
<dbReference type="Gene3D" id="3.40.309.10">
    <property type="entry name" value="Aldehyde Dehydrogenase, Chain A, domain 2"/>
    <property type="match status" value="1"/>
</dbReference>
<feature type="domain" description="Aldehyde dehydrogenase" evidence="2">
    <location>
        <begin position="17"/>
        <end position="468"/>
    </location>
</feature>
<name>A0A5B9E7S1_9BACT</name>
<dbReference type="InterPro" id="IPR044151">
    <property type="entry name" value="ALDH_KGSADH"/>
</dbReference>
<dbReference type="Gene3D" id="3.40.605.10">
    <property type="entry name" value="Aldehyde Dehydrogenase, Chain A, domain 1"/>
    <property type="match status" value="1"/>
</dbReference>
<evidence type="ECO:0000313" key="4">
    <source>
        <dbReference type="Proteomes" id="UP000321820"/>
    </source>
</evidence>
<keyword evidence="1" id="KW-0560">Oxidoreductase</keyword>
<dbReference type="InterPro" id="IPR016162">
    <property type="entry name" value="Ald_DH_N"/>
</dbReference>
<dbReference type="InterPro" id="IPR016163">
    <property type="entry name" value="Ald_DH_C"/>
</dbReference>
<dbReference type="PANTHER" id="PTHR43353">
    <property type="entry name" value="SUCCINATE-SEMIALDEHYDE DEHYDROGENASE, MITOCHONDRIAL"/>
    <property type="match status" value="1"/>
</dbReference>
<dbReference type="SUPFAM" id="SSF53720">
    <property type="entry name" value="ALDH-like"/>
    <property type="match status" value="1"/>
</dbReference>
<accession>A0A5B9E7S1</accession>
<keyword evidence="4" id="KW-1185">Reference proteome</keyword>
<dbReference type="InterPro" id="IPR016161">
    <property type="entry name" value="Ald_DH/histidinol_DH"/>
</dbReference>
<dbReference type="EMBL" id="CP042806">
    <property type="protein sequence ID" value="QEE28303.1"/>
    <property type="molecule type" value="Genomic_DNA"/>
</dbReference>
<dbReference type="RefSeq" id="WP_147647493.1">
    <property type="nucleotide sequence ID" value="NZ_CP042806.1"/>
</dbReference>
<protein>
    <submittedName>
        <fullName evidence="3">Aldehyde dehydrogenase (NADP(+))</fullName>
    </submittedName>
</protein>
<sequence>MQITGEILIGGKAVAGKGEAFTGWNPSTGQALEPTFYGATTEQVDEACAFAAEAFDAFRGTTLEERAKFLEAVAQAILDLGDELIERTMAESGLPRPRIEGERGRTVGQLRLFAQVVRQGLWLSPVLDSALPDRTPLPRPDLRLRKIPIGPVVVFGASNFPLAFSVAGGDTASAFAAGCPVVAKAHPSHPGTSELVGRAIQKAVAASNLPAGVFAMVGGRDNGVGGALASHPAIAAIAFTGSRAGGLALAGIAAKRPVPVPVYAEMSSVNPVFLLPGALQGDVAALAQGFADSATLGTGQFCTQPGLVLGLAGPEFDGFAQVAAEKMCAKTATTMLNKGIHDAYEKGVKTVEAHASVQTVARGQAGSAAWGGVPALFQTKASEILKDRHLSEEVFGPSSILIACENKEEMLAIAASLEGQLTATLHMTAADTELARELVPVLEKKAGRILVNGFPTGVEVSHAMVHGGPFPATSNDHYTSVGATAIDRFLRPVCYQNFPAALLPAELDDANSLGLWRLRDGKVEQR</sequence>
<dbReference type="CDD" id="cd07129">
    <property type="entry name" value="ALDH_KGSADH"/>
    <property type="match status" value="1"/>
</dbReference>
<evidence type="ECO:0000259" key="2">
    <source>
        <dbReference type="Pfam" id="PF00171"/>
    </source>
</evidence>
<dbReference type="PANTHER" id="PTHR43353:SF3">
    <property type="entry name" value="ALDEHYDE DEHYDROGENASE-RELATED"/>
    <property type="match status" value="1"/>
</dbReference>
<reference evidence="3 4" key="1">
    <citation type="submission" date="2019-08" db="EMBL/GenBank/DDBJ databases">
        <title>Complete genome sequence of Terriglobus albidus strain ORNL.</title>
        <authorList>
            <person name="Podar M."/>
        </authorList>
    </citation>
    <scope>NUCLEOTIDE SEQUENCE [LARGE SCALE GENOMIC DNA]</scope>
    <source>
        <strain evidence="3 4">ORNL</strain>
    </source>
</reference>
<dbReference type="InterPro" id="IPR050740">
    <property type="entry name" value="Aldehyde_DH_Superfamily"/>
</dbReference>
<proteinExistence type="predicted"/>
<dbReference type="OrthoDB" id="9770537at2"/>
<dbReference type="Proteomes" id="UP000321820">
    <property type="component" value="Chromosome"/>
</dbReference>
<organism evidence="3 4">
    <name type="scientific">Terriglobus albidus</name>
    <dbReference type="NCBI Taxonomy" id="1592106"/>
    <lineage>
        <taxon>Bacteria</taxon>
        <taxon>Pseudomonadati</taxon>
        <taxon>Acidobacteriota</taxon>
        <taxon>Terriglobia</taxon>
        <taxon>Terriglobales</taxon>
        <taxon>Acidobacteriaceae</taxon>
        <taxon>Terriglobus</taxon>
    </lineage>
</organism>
<dbReference type="InterPro" id="IPR015590">
    <property type="entry name" value="Aldehyde_DH_dom"/>
</dbReference>
<gene>
    <name evidence="3" type="ORF">FTW19_10025</name>
</gene>